<accession>A0A4R4K9Y6</accession>
<dbReference type="SUPFAM" id="SSF88697">
    <property type="entry name" value="PUA domain-like"/>
    <property type="match status" value="1"/>
</dbReference>
<dbReference type="InterPro" id="IPR039440">
    <property type="entry name" value="DUF3850"/>
</dbReference>
<evidence type="ECO:0000259" key="1">
    <source>
        <dbReference type="Pfam" id="PF12961"/>
    </source>
</evidence>
<evidence type="ECO:0000313" key="2">
    <source>
        <dbReference type="EMBL" id="TDB64667.1"/>
    </source>
</evidence>
<feature type="domain" description="DUF3850" evidence="1">
    <location>
        <begin position="25"/>
        <end position="99"/>
    </location>
</feature>
<keyword evidence="3" id="KW-1185">Reference proteome</keyword>
<organism evidence="2 3">
    <name type="scientific">Arundinibacter roseus</name>
    <dbReference type="NCBI Taxonomy" id="2070510"/>
    <lineage>
        <taxon>Bacteria</taxon>
        <taxon>Pseudomonadati</taxon>
        <taxon>Bacteroidota</taxon>
        <taxon>Cytophagia</taxon>
        <taxon>Cytophagales</taxon>
        <taxon>Spirosomataceae</taxon>
        <taxon>Arundinibacter</taxon>
    </lineage>
</organism>
<protein>
    <submittedName>
        <fullName evidence="2">DUF3850 domain-containing protein</fullName>
    </submittedName>
</protein>
<dbReference type="EMBL" id="SMJU01000007">
    <property type="protein sequence ID" value="TDB64667.1"/>
    <property type="molecule type" value="Genomic_DNA"/>
</dbReference>
<name>A0A4R4K9Y6_9BACT</name>
<dbReference type="InterPro" id="IPR015947">
    <property type="entry name" value="PUA-like_sf"/>
</dbReference>
<dbReference type="AlphaFoldDB" id="A0A4R4K9Y6"/>
<dbReference type="Gene3D" id="2.30.130.30">
    <property type="entry name" value="Hypothetical protein"/>
    <property type="match status" value="1"/>
</dbReference>
<evidence type="ECO:0000313" key="3">
    <source>
        <dbReference type="Proteomes" id="UP000295706"/>
    </source>
</evidence>
<dbReference type="Proteomes" id="UP000295706">
    <property type="component" value="Unassembled WGS sequence"/>
</dbReference>
<dbReference type="Pfam" id="PF12961">
    <property type="entry name" value="DUF3850"/>
    <property type="match status" value="1"/>
</dbReference>
<comment type="caution">
    <text evidence="2">The sequence shown here is derived from an EMBL/GenBank/DDBJ whole genome shotgun (WGS) entry which is preliminary data.</text>
</comment>
<reference evidence="2 3" key="1">
    <citation type="submission" date="2019-02" db="EMBL/GenBank/DDBJ databases">
        <title>Arundinibacter roseus gen. nov., sp. nov., a new member of the family Cytophagaceae.</title>
        <authorList>
            <person name="Szuroczki S."/>
            <person name="Khayer B."/>
            <person name="Sproer C."/>
            <person name="Toumi M."/>
            <person name="Szabo A."/>
            <person name="Felfoldi T."/>
            <person name="Schumann P."/>
            <person name="Toth E."/>
        </authorList>
    </citation>
    <scope>NUCLEOTIDE SEQUENCE [LARGE SCALE GENOMIC DNA]</scope>
    <source>
        <strain evidence="2 3">DMA-k-7a</strain>
    </source>
</reference>
<sequence length="118" mass="13542">MLVDVLLPWIDEGNSGKLRGPIKRHALKTDKGYFDRVWAGQKNFELRKNDRAFQVGDTLLLREYDPENSSYSGREILAGVDFIFSSLPGLQDGYCIMKIFIEKQYKVTPVEIEGRLTN</sequence>
<dbReference type="OrthoDB" id="1700487at2"/>
<gene>
    <name evidence="2" type="ORF">EZE20_11940</name>
</gene>
<proteinExistence type="predicted"/>